<dbReference type="Proteomes" id="UP001057375">
    <property type="component" value="Unassembled WGS sequence"/>
</dbReference>
<reference evidence="2" key="1">
    <citation type="submission" date="2022-03" db="EMBL/GenBank/DDBJ databases">
        <title>Draft genome sequence of Aduncisulcus paluster, a free-living microaerophilic Fornicata.</title>
        <authorList>
            <person name="Yuyama I."/>
            <person name="Kume K."/>
            <person name="Tamura T."/>
            <person name="Inagaki Y."/>
            <person name="Hashimoto T."/>
        </authorList>
    </citation>
    <scope>NUCLEOTIDE SEQUENCE</scope>
    <source>
        <strain evidence="2">NY0171</strain>
    </source>
</reference>
<sequence>MNLGLVTGREKMAERKLKKFHEDMDAIREMTKDIEPKINVFFESSDVELKTVTSDSMAARAIEIAGGINIASDAEPITKGSSIAAYGAERVLEKAGQIDAYVTQRGVMGAGGNLHTISIRPGFDTIKAVKNEKVLEINQKIISSPTFRQVKGTYELARFFY</sequence>
<evidence type="ECO:0000259" key="1">
    <source>
        <dbReference type="PROSITE" id="PS50983"/>
    </source>
</evidence>
<dbReference type="Gene3D" id="3.40.50.1980">
    <property type="entry name" value="Nitrogenase molybdenum iron protein domain"/>
    <property type="match status" value="1"/>
</dbReference>
<dbReference type="PANTHER" id="PTHR30535">
    <property type="entry name" value="VITAMIN B12-BINDING PROTEIN"/>
    <property type="match status" value="1"/>
</dbReference>
<evidence type="ECO:0000313" key="2">
    <source>
        <dbReference type="EMBL" id="GKT32620.1"/>
    </source>
</evidence>
<dbReference type="InterPro" id="IPR002491">
    <property type="entry name" value="ABC_transptr_periplasmic_BD"/>
</dbReference>
<protein>
    <submittedName>
        <fullName evidence="2">ABC transporter substrate-binding protein</fullName>
    </submittedName>
</protein>
<accession>A0ABQ5KNX4</accession>
<dbReference type="SUPFAM" id="SSF53807">
    <property type="entry name" value="Helical backbone' metal receptor"/>
    <property type="match status" value="1"/>
</dbReference>
<proteinExistence type="predicted"/>
<comment type="caution">
    <text evidence="2">The sequence shown here is derived from an EMBL/GenBank/DDBJ whole genome shotgun (WGS) entry which is preliminary data.</text>
</comment>
<evidence type="ECO:0000313" key="3">
    <source>
        <dbReference type="Proteomes" id="UP001057375"/>
    </source>
</evidence>
<keyword evidence="3" id="KW-1185">Reference proteome</keyword>
<feature type="domain" description="Fe/B12 periplasmic-binding" evidence="1">
    <location>
        <begin position="1"/>
        <end position="161"/>
    </location>
</feature>
<dbReference type="PANTHER" id="PTHR30535:SF34">
    <property type="entry name" value="MOLYBDATE-BINDING PROTEIN MOLA"/>
    <property type="match status" value="1"/>
</dbReference>
<dbReference type="EMBL" id="BQXS01002607">
    <property type="protein sequence ID" value="GKT32620.1"/>
    <property type="molecule type" value="Genomic_DNA"/>
</dbReference>
<dbReference type="InterPro" id="IPR050902">
    <property type="entry name" value="ABC_Transporter_SBP"/>
</dbReference>
<feature type="non-terminal residue" evidence="2">
    <location>
        <position position="161"/>
    </location>
</feature>
<name>A0ABQ5KNX4_9EUKA</name>
<gene>
    <name evidence="2" type="ORF">ADUPG1_002311</name>
</gene>
<organism evidence="2 3">
    <name type="scientific">Aduncisulcus paluster</name>
    <dbReference type="NCBI Taxonomy" id="2918883"/>
    <lineage>
        <taxon>Eukaryota</taxon>
        <taxon>Metamonada</taxon>
        <taxon>Carpediemonas-like organisms</taxon>
        <taxon>Aduncisulcus</taxon>
    </lineage>
</organism>
<dbReference type="PROSITE" id="PS50983">
    <property type="entry name" value="FE_B12_PBP"/>
    <property type="match status" value="1"/>
</dbReference>